<protein>
    <submittedName>
        <fullName evidence="1">Uncharacterized protein</fullName>
    </submittedName>
</protein>
<name>A0ABW5FNI9_9PSEU</name>
<sequence>MASVGDPRGTTRLVFEASDPADLTALRTWLRAQRPGLDAQLTAPRSTRGELGVIEVLTVLASSTVLSSAIKTLPEFIRSRRSGIRIDATARGQKVSIEATNVEEVLPILKKLLDDER</sequence>
<dbReference type="RefSeq" id="WP_378263539.1">
    <property type="nucleotide sequence ID" value="NZ_JBHUKR010000006.1"/>
</dbReference>
<evidence type="ECO:0000313" key="2">
    <source>
        <dbReference type="Proteomes" id="UP001597417"/>
    </source>
</evidence>
<dbReference type="Proteomes" id="UP001597417">
    <property type="component" value="Unassembled WGS sequence"/>
</dbReference>
<keyword evidence="2" id="KW-1185">Reference proteome</keyword>
<organism evidence="1 2">
    <name type="scientific">Amycolatopsis pigmentata</name>
    <dbReference type="NCBI Taxonomy" id="450801"/>
    <lineage>
        <taxon>Bacteria</taxon>
        <taxon>Bacillati</taxon>
        <taxon>Actinomycetota</taxon>
        <taxon>Actinomycetes</taxon>
        <taxon>Pseudonocardiales</taxon>
        <taxon>Pseudonocardiaceae</taxon>
        <taxon>Amycolatopsis</taxon>
    </lineage>
</organism>
<proteinExistence type="predicted"/>
<gene>
    <name evidence="1" type="ORF">ACFSXZ_09735</name>
</gene>
<comment type="caution">
    <text evidence="1">The sequence shown here is derived from an EMBL/GenBank/DDBJ whole genome shotgun (WGS) entry which is preliminary data.</text>
</comment>
<reference evidence="2" key="1">
    <citation type="journal article" date="2019" name="Int. J. Syst. Evol. Microbiol.">
        <title>The Global Catalogue of Microorganisms (GCM) 10K type strain sequencing project: providing services to taxonomists for standard genome sequencing and annotation.</title>
        <authorList>
            <consortium name="The Broad Institute Genomics Platform"/>
            <consortium name="The Broad Institute Genome Sequencing Center for Infectious Disease"/>
            <person name="Wu L."/>
            <person name="Ma J."/>
        </authorList>
    </citation>
    <scope>NUCLEOTIDE SEQUENCE [LARGE SCALE GENOMIC DNA]</scope>
    <source>
        <strain evidence="2">CGMCC 4.7645</strain>
    </source>
</reference>
<dbReference type="Pfam" id="PF19953">
    <property type="entry name" value="EACC1"/>
    <property type="match status" value="1"/>
</dbReference>
<dbReference type="InterPro" id="IPR045428">
    <property type="entry name" value="EACC1"/>
</dbReference>
<dbReference type="EMBL" id="JBHUKR010000006">
    <property type="protein sequence ID" value="MFD2416604.1"/>
    <property type="molecule type" value="Genomic_DNA"/>
</dbReference>
<evidence type="ECO:0000313" key="1">
    <source>
        <dbReference type="EMBL" id="MFD2416604.1"/>
    </source>
</evidence>
<accession>A0ABW5FNI9</accession>